<evidence type="ECO:0000313" key="2">
    <source>
        <dbReference type="Proteomes" id="UP000094336"/>
    </source>
</evidence>
<reference evidence="2" key="1">
    <citation type="submission" date="2016-05" db="EMBL/GenBank/DDBJ databases">
        <title>Comparative genomics of biotechnologically important yeasts.</title>
        <authorList>
            <consortium name="DOE Joint Genome Institute"/>
            <person name="Riley R."/>
            <person name="Haridas S."/>
            <person name="Wolfe K.H."/>
            <person name="Lopes M.R."/>
            <person name="Hittinger C.T."/>
            <person name="Goker M."/>
            <person name="Salamov A."/>
            <person name="Wisecaver J."/>
            <person name="Long T.M."/>
            <person name="Aerts A.L."/>
            <person name="Barry K."/>
            <person name="Choi C."/>
            <person name="Clum A."/>
            <person name="Coughlan A.Y."/>
            <person name="Deshpande S."/>
            <person name="Douglass A.P."/>
            <person name="Hanson S.J."/>
            <person name="Klenk H.-P."/>
            <person name="Labutti K."/>
            <person name="Lapidus A."/>
            <person name="Lindquist E."/>
            <person name="Lipzen A."/>
            <person name="Meier-Kolthoff J.P."/>
            <person name="Ohm R.A."/>
            <person name="Otillar R.P."/>
            <person name="Pangilinan J."/>
            <person name="Peng Y."/>
            <person name="Rokas A."/>
            <person name="Rosa C.A."/>
            <person name="Scheuner C."/>
            <person name="Sibirny A.A."/>
            <person name="Slot J.C."/>
            <person name="Stielow J.B."/>
            <person name="Sun H."/>
            <person name="Kurtzman C.P."/>
            <person name="Blackwell M."/>
            <person name="Grigoriev I.V."/>
            <person name="Jeffries T.W."/>
        </authorList>
    </citation>
    <scope>NUCLEOTIDE SEQUENCE [LARGE SCALE GENOMIC DNA]</scope>
    <source>
        <strain evidence="2">NRRL Y-12698</strain>
    </source>
</reference>
<dbReference type="RefSeq" id="XP_018982413.1">
    <property type="nucleotide sequence ID" value="XM_019130120.1"/>
</dbReference>
<sequence length="419" mass="48010">MLYKSIFSSKLLLAFRAGATRRCQSTLPKCPHDTSKISEQDFYNELTLSGGYGKPLFMSYVTESNPYEHPLEPSANPRPTEMPEELDLCDLKHLDYYPPGSYVKDVLDQLPPLPGFFNNKRITPWEIAPCLDIWPQHQAFEAIPRQVTYRLIYGSTIIETDKPELAFLNMVDRASKKVTQRPSTDEDSLALVEVMNIKQYLEGLIRKSGNLLFVAPASAIKLPKSRFYLKKTYIDQKMMERTLKYAIMKHLLEHMKMIDVFMKGTAESIRAETRKRVSTSVDRLLLQGFGQVTRKMHCYNTNEVLHKEEPHCIIIRKLIKKASVPGADAGSVSESSPPCSVGTLVWNSRSAYSSYCKLKKATVVTNPRSYARHMHRYERRVYEGKEKSPSAIKQYSFKLSARQFMRLSIVEGGSVQYRH</sequence>
<dbReference type="AlphaFoldDB" id="A0A1E3QHA9"/>
<dbReference type="GeneID" id="30147973"/>
<evidence type="ECO:0000313" key="1">
    <source>
        <dbReference type="EMBL" id="ODQ77085.1"/>
    </source>
</evidence>
<accession>A0A1E3QHA9</accession>
<keyword evidence="2" id="KW-1185">Reference proteome</keyword>
<organism evidence="1 2">
    <name type="scientific">Babjeviella inositovora NRRL Y-12698</name>
    <dbReference type="NCBI Taxonomy" id="984486"/>
    <lineage>
        <taxon>Eukaryota</taxon>
        <taxon>Fungi</taxon>
        <taxon>Dikarya</taxon>
        <taxon>Ascomycota</taxon>
        <taxon>Saccharomycotina</taxon>
        <taxon>Pichiomycetes</taxon>
        <taxon>Serinales incertae sedis</taxon>
        <taxon>Babjeviella</taxon>
    </lineage>
</organism>
<name>A0A1E3QHA9_9ASCO</name>
<dbReference type="EMBL" id="KV454443">
    <property type="protein sequence ID" value="ODQ77085.1"/>
    <property type="molecule type" value="Genomic_DNA"/>
</dbReference>
<dbReference type="Proteomes" id="UP000094336">
    <property type="component" value="Unassembled WGS sequence"/>
</dbReference>
<protein>
    <submittedName>
        <fullName evidence="1">Uncharacterized protein</fullName>
    </submittedName>
</protein>
<gene>
    <name evidence="1" type="ORF">BABINDRAFT_163820</name>
</gene>
<proteinExistence type="predicted"/>